<evidence type="ECO:0000313" key="3">
    <source>
        <dbReference type="EMBL" id="GAA3238824.1"/>
    </source>
</evidence>
<feature type="transmembrane region" description="Helical" evidence="2">
    <location>
        <begin position="50"/>
        <end position="73"/>
    </location>
</feature>
<evidence type="ECO:0000256" key="1">
    <source>
        <dbReference type="SAM" id="MobiDB-lite"/>
    </source>
</evidence>
<dbReference type="EMBL" id="BAAAUV010000036">
    <property type="protein sequence ID" value="GAA3238824.1"/>
    <property type="molecule type" value="Genomic_DNA"/>
</dbReference>
<feature type="transmembrane region" description="Helical" evidence="2">
    <location>
        <begin position="281"/>
        <end position="302"/>
    </location>
</feature>
<sequence length="498" mass="51241">MSYVSPRAGSAALALIAVSAGLGACACLLGPSAAVPETGGWSLGARPGYPAVVWLTFLMAGTGLAGILTGLAAARAGWRPSGRSLLLGGLGLALLLAVVPVGGSTDVLSYALYGRIGRLGHDPYQFTVQRLIDAGDPVAAYAPQSWRNVPSVYGPIANWMFAGAAAVGGASMASITVLLKLMSFGAFAAVAVLLDRLAADRVRAHLLWTLNPLMLWVCVAGAHADVFGAALLVAAFAVFRLPWPAWATGLATGALVGAAGGTKAPFLLAGFGFAWAARRSLPLLCGLLGGALVTGLGSYLAAGWESVEAVLNRSEQTAPTNPWRYLPGWGIDLSGPQMARLGFAAAALIAVLMLWRLTLAATPVESAARVAFAVCAPVLMASPVQHAWYDVLIFPLLVLMPVPTRLDGLMQTRLAVGLCGYLPGVPLPGPDLWPDQVRFIRFTVNNWWVSAGLGIIAIIVVAVVVKGSSFEARSRTGRLTPDDPAGVGLSPVGGAGGP</sequence>
<feature type="transmembrane region" description="Helical" evidence="2">
    <location>
        <begin position="213"/>
        <end position="239"/>
    </location>
</feature>
<protein>
    <recommendedName>
        <fullName evidence="5">Alpha-1,2-mannosyltransferase</fullName>
    </recommendedName>
</protein>
<dbReference type="Pfam" id="PF26314">
    <property type="entry name" value="MptA_B_family"/>
    <property type="match status" value="1"/>
</dbReference>
<proteinExistence type="predicted"/>
<feature type="transmembrane region" description="Helical" evidence="2">
    <location>
        <begin position="159"/>
        <end position="192"/>
    </location>
</feature>
<feature type="transmembrane region" description="Helical" evidence="2">
    <location>
        <begin position="447"/>
        <end position="465"/>
    </location>
</feature>
<organism evidence="3 4">
    <name type="scientific">Actinocorallia longicatena</name>
    <dbReference type="NCBI Taxonomy" id="111803"/>
    <lineage>
        <taxon>Bacteria</taxon>
        <taxon>Bacillati</taxon>
        <taxon>Actinomycetota</taxon>
        <taxon>Actinomycetes</taxon>
        <taxon>Streptosporangiales</taxon>
        <taxon>Thermomonosporaceae</taxon>
        <taxon>Actinocorallia</taxon>
    </lineage>
</organism>
<evidence type="ECO:0008006" key="5">
    <source>
        <dbReference type="Google" id="ProtNLM"/>
    </source>
</evidence>
<reference evidence="4" key="1">
    <citation type="journal article" date="2019" name="Int. J. Syst. Evol. Microbiol.">
        <title>The Global Catalogue of Microorganisms (GCM) 10K type strain sequencing project: providing services to taxonomists for standard genome sequencing and annotation.</title>
        <authorList>
            <consortium name="The Broad Institute Genomics Platform"/>
            <consortium name="The Broad Institute Genome Sequencing Center for Infectious Disease"/>
            <person name="Wu L."/>
            <person name="Ma J."/>
        </authorList>
    </citation>
    <scope>NUCLEOTIDE SEQUENCE [LARGE SCALE GENOMIC DNA]</scope>
    <source>
        <strain evidence="4">JCM 9377</strain>
    </source>
</reference>
<dbReference type="Proteomes" id="UP001501237">
    <property type="component" value="Unassembled WGS sequence"/>
</dbReference>
<feature type="transmembrane region" description="Helical" evidence="2">
    <location>
        <begin position="370"/>
        <end position="389"/>
    </location>
</feature>
<dbReference type="PROSITE" id="PS51257">
    <property type="entry name" value="PROKAR_LIPOPROTEIN"/>
    <property type="match status" value="1"/>
</dbReference>
<keyword evidence="2" id="KW-0472">Membrane</keyword>
<feature type="transmembrane region" description="Helical" evidence="2">
    <location>
        <begin position="85"/>
        <end position="103"/>
    </location>
</feature>
<keyword evidence="2" id="KW-0812">Transmembrane</keyword>
<name>A0ABP6QKZ1_9ACTN</name>
<comment type="caution">
    <text evidence="3">The sequence shown here is derived from an EMBL/GenBank/DDBJ whole genome shotgun (WGS) entry which is preliminary data.</text>
</comment>
<gene>
    <name evidence="3" type="ORF">GCM10010468_74590</name>
</gene>
<evidence type="ECO:0000313" key="4">
    <source>
        <dbReference type="Proteomes" id="UP001501237"/>
    </source>
</evidence>
<feature type="transmembrane region" description="Helical" evidence="2">
    <location>
        <begin position="338"/>
        <end position="358"/>
    </location>
</feature>
<keyword evidence="2" id="KW-1133">Transmembrane helix</keyword>
<evidence type="ECO:0000256" key="2">
    <source>
        <dbReference type="SAM" id="Phobius"/>
    </source>
</evidence>
<keyword evidence="4" id="KW-1185">Reference proteome</keyword>
<feature type="transmembrane region" description="Helical" evidence="2">
    <location>
        <begin position="245"/>
        <end position="269"/>
    </location>
</feature>
<feature type="region of interest" description="Disordered" evidence="1">
    <location>
        <begin position="475"/>
        <end position="498"/>
    </location>
</feature>
<dbReference type="RefSeq" id="WP_344838326.1">
    <property type="nucleotide sequence ID" value="NZ_BAAAUV010000036.1"/>
</dbReference>
<accession>A0ABP6QKZ1</accession>